<protein>
    <submittedName>
        <fullName evidence="1">Cytochrome oxidase maturation protein, cbb3-type</fullName>
    </submittedName>
</protein>
<dbReference type="AlphaFoldDB" id="A0A1V2GVC5"/>
<evidence type="ECO:0000313" key="2">
    <source>
        <dbReference type="Proteomes" id="UP000188879"/>
    </source>
</evidence>
<dbReference type="PANTHER" id="PTHR41532">
    <property type="entry name" value="FIXS PROTEIN"/>
    <property type="match status" value="1"/>
</dbReference>
<dbReference type="PANTHER" id="PTHR41532:SF1">
    <property type="entry name" value="FIXS PROTEIN"/>
    <property type="match status" value="1"/>
</dbReference>
<dbReference type="EMBL" id="MLCO01000339">
    <property type="protein sequence ID" value="ONG45791.1"/>
    <property type="molecule type" value="Genomic_DNA"/>
</dbReference>
<sequence>MNALLLLVPLALFLGLLALALFLWTLHARQYDDLDGAASRILFDDPTPGGRP</sequence>
<evidence type="ECO:0000313" key="1">
    <source>
        <dbReference type="EMBL" id="ONG45791.1"/>
    </source>
</evidence>
<name>A0A1V2GVC5_9PROT</name>
<reference evidence="1 2" key="1">
    <citation type="submission" date="2016-10" db="EMBL/GenBank/DDBJ databases">
        <title>Draft Genome sequence of Roseomonas sp. strain M3.</title>
        <authorList>
            <person name="Subhash Y."/>
            <person name="Lee S."/>
        </authorList>
    </citation>
    <scope>NUCLEOTIDE SEQUENCE [LARGE SCALE GENOMIC DNA]</scope>
    <source>
        <strain evidence="1 2">M3</strain>
    </source>
</reference>
<organism evidence="1 2">
    <name type="scientific">Teichococcus deserti</name>
    <dbReference type="NCBI Taxonomy" id="1817963"/>
    <lineage>
        <taxon>Bacteria</taxon>
        <taxon>Pseudomonadati</taxon>
        <taxon>Pseudomonadota</taxon>
        <taxon>Alphaproteobacteria</taxon>
        <taxon>Acetobacterales</taxon>
        <taxon>Roseomonadaceae</taxon>
        <taxon>Roseomonas</taxon>
    </lineage>
</organism>
<dbReference type="Proteomes" id="UP000188879">
    <property type="component" value="Unassembled WGS sequence"/>
</dbReference>
<dbReference type="Pfam" id="PF03597">
    <property type="entry name" value="FixS"/>
    <property type="match status" value="1"/>
</dbReference>
<keyword evidence="2" id="KW-1185">Reference proteome</keyword>
<dbReference type="NCBIfam" id="TIGR00847">
    <property type="entry name" value="ccoS"/>
    <property type="match status" value="1"/>
</dbReference>
<dbReference type="InterPro" id="IPR004714">
    <property type="entry name" value="Cyt_oxidase_maturation_cbb3"/>
</dbReference>
<dbReference type="RefSeq" id="WP_076960191.1">
    <property type="nucleotide sequence ID" value="NZ_MLCO01000339.1"/>
</dbReference>
<gene>
    <name evidence="1" type="ORF">BKE38_26085</name>
</gene>
<proteinExistence type="predicted"/>
<comment type="caution">
    <text evidence="1">The sequence shown here is derived from an EMBL/GenBank/DDBJ whole genome shotgun (WGS) entry which is preliminary data.</text>
</comment>
<accession>A0A1V2GVC5</accession>